<dbReference type="GO" id="GO:0005930">
    <property type="term" value="C:axoneme"/>
    <property type="evidence" value="ECO:0007669"/>
    <property type="project" value="TreeGrafter"/>
</dbReference>
<evidence type="ECO:0000256" key="1">
    <source>
        <dbReference type="ARBA" id="ARBA00004611"/>
    </source>
</evidence>
<accession>A0A7S3DF38</accession>
<protein>
    <recommendedName>
        <fullName evidence="10">Radial spoke head protein 9 homolog</fullName>
    </recommendedName>
</protein>
<proteinExistence type="inferred from homology"/>
<dbReference type="GO" id="GO:0060294">
    <property type="term" value="P:cilium movement involved in cell motility"/>
    <property type="evidence" value="ECO:0007669"/>
    <property type="project" value="TreeGrafter"/>
</dbReference>
<keyword evidence="4" id="KW-0282">Flagellum</keyword>
<evidence type="ECO:0000256" key="6">
    <source>
        <dbReference type="ARBA" id="ARBA00023212"/>
    </source>
</evidence>
<dbReference type="EMBL" id="HBIB01027190">
    <property type="protein sequence ID" value="CAE0255413.1"/>
    <property type="molecule type" value="Transcribed_RNA"/>
</dbReference>
<reference evidence="11" key="1">
    <citation type="submission" date="2021-01" db="EMBL/GenBank/DDBJ databases">
        <authorList>
            <person name="Corre E."/>
            <person name="Pelletier E."/>
            <person name="Niang G."/>
            <person name="Scheremetjew M."/>
            <person name="Finn R."/>
            <person name="Kale V."/>
            <person name="Holt S."/>
            <person name="Cochrane G."/>
            <person name="Meng A."/>
            <person name="Brown T."/>
            <person name="Cohen L."/>
        </authorList>
    </citation>
    <scope>NUCLEOTIDE SEQUENCE</scope>
    <source>
        <strain evidence="11">NIES-2562</strain>
    </source>
</reference>
<evidence type="ECO:0000256" key="9">
    <source>
        <dbReference type="ARBA" id="ARBA00038319"/>
    </source>
</evidence>
<keyword evidence="6" id="KW-0206">Cytoskeleton</keyword>
<name>A0A7S3DF38_9EUKA</name>
<dbReference type="PANTHER" id="PTHR22069">
    <property type="entry name" value="MITOCHONDRIAL RIBOSOMAL PROTEIN S18"/>
    <property type="match status" value="1"/>
</dbReference>
<comment type="subcellular location">
    <subcellularLocation>
        <location evidence="8">Cell projection</location>
        <location evidence="8">Kinocilium</location>
    </subcellularLocation>
    <subcellularLocation>
        <location evidence="1">Cytoplasm</location>
        <location evidence="1">Cytoskeleton</location>
        <location evidence="1">Flagellum axoneme</location>
    </subcellularLocation>
</comment>
<dbReference type="PANTHER" id="PTHR22069:SF0">
    <property type="entry name" value="RADIAL SPOKE HEAD PROTEIN 9 HOMOLOG"/>
    <property type="match status" value="1"/>
</dbReference>
<evidence type="ECO:0000256" key="8">
    <source>
        <dbReference type="ARBA" id="ARBA00037822"/>
    </source>
</evidence>
<evidence type="ECO:0000256" key="4">
    <source>
        <dbReference type="ARBA" id="ARBA00022846"/>
    </source>
</evidence>
<gene>
    <name evidence="11" type="ORF">PBIL07802_LOCUS17667</name>
</gene>
<evidence type="ECO:0000256" key="10">
    <source>
        <dbReference type="ARBA" id="ARBA00041080"/>
    </source>
</evidence>
<keyword evidence="7" id="KW-0966">Cell projection</keyword>
<evidence type="ECO:0000256" key="7">
    <source>
        <dbReference type="ARBA" id="ARBA00023273"/>
    </source>
</evidence>
<keyword evidence="5" id="KW-0969">Cilium</keyword>
<evidence type="ECO:0000256" key="2">
    <source>
        <dbReference type="ARBA" id="ARBA00022490"/>
    </source>
</evidence>
<organism evidence="11">
    <name type="scientific">Palpitomonas bilix</name>
    <dbReference type="NCBI Taxonomy" id="652834"/>
    <lineage>
        <taxon>Eukaryota</taxon>
        <taxon>Eukaryota incertae sedis</taxon>
    </lineage>
</organism>
<dbReference type="GO" id="GO:0035082">
    <property type="term" value="P:axoneme assembly"/>
    <property type="evidence" value="ECO:0007669"/>
    <property type="project" value="InterPro"/>
</dbReference>
<evidence type="ECO:0000256" key="3">
    <source>
        <dbReference type="ARBA" id="ARBA00022794"/>
    </source>
</evidence>
<keyword evidence="3" id="KW-0970">Cilium biogenesis/degradation</keyword>
<dbReference type="GO" id="GO:0044458">
    <property type="term" value="P:motile cilium assembly"/>
    <property type="evidence" value="ECO:0007669"/>
    <property type="project" value="TreeGrafter"/>
</dbReference>
<dbReference type="InterPro" id="IPR055316">
    <property type="entry name" value="RSP9"/>
</dbReference>
<comment type="similarity">
    <text evidence="9">Belongs to the flagellar radial spoke RSP9 family.</text>
</comment>
<keyword evidence="2" id="KW-0963">Cytoplasm</keyword>
<evidence type="ECO:0000313" key="11">
    <source>
        <dbReference type="EMBL" id="CAE0255413.1"/>
    </source>
</evidence>
<dbReference type="AlphaFoldDB" id="A0A7S3DF38"/>
<sequence>MSGLSPEETAVCEATLVALQHDRKLTRVSVWGKVHGTKEDYLVAQGFHLDRYDEVADKTAIANNYNAIDELPIRFYRLGADRVTWYDIPKVDEELKAKYAAYKDQLNKKGLSFEPLVGNEKDVQAEEEAEAEEGDEQKAAPVKLTDEEKLALIIDEINHHTGVVPAGAFILNSRHQIIPNPAFTGLSPEALSSLDNFYHLRKPNKDAHGSTATKFMDALSADEPKGCWAVTTDELTGSVSLRSLWYPGYSFTAKANSSEFSSFYTGSGQRNVDLPFML</sequence>
<evidence type="ECO:0000256" key="5">
    <source>
        <dbReference type="ARBA" id="ARBA00023069"/>
    </source>
</evidence>